<dbReference type="Proteomes" id="UP000184112">
    <property type="component" value="Unassembled WGS sequence"/>
</dbReference>
<proteinExistence type="predicted"/>
<dbReference type="InterPro" id="IPR019284">
    <property type="entry name" value="RP532"/>
</dbReference>
<dbReference type="EMBL" id="FQWH01000002">
    <property type="protein sequence ID" value="SHG33297.1"/>
    <property type="molecule type" value="Genomic_DNA"/>
</dbReference>
<keyword evidence="2" id="KW-1133">Transmembrane helix</keyword>
<name>A0A1M5IY82_FLAJO</name>
<dbReference type="RefSeq" id="WP_073408571.1">
    <property type="nucleotide sequence ID" value="NZ_FQWH01000002.1"/>
</dbReference>
<dbReference type="AlphaFoldDB" id="A0A1M5IY82"/>
<dbReference type="Pfam" id="PF10097">
    <property type="entry name" value="DUF2335"/>
    <property type="match status" value="1"/>
</dbReference>
<feature type="transmembrane region" description="Helical" evidence="2">
    <location>
        <begin position="132"/>
        <end position="150"/>
    </location>
</feature>
<protein>
    <submittedName>
        <fullName evidence="3">Uncharacterized membrane protein</fullName>
    </submittedName>
</protein>
<evidence type="ECO:0000256" key="1">
    <source>
        <dbReference type="SAM" id="MobiDB-lite"/>
    </source>
</evidence>
<keyword evidence="2" id="KW-0812">Transmembrane</keyword>
<feature type="region of interest" description="Disordered" evidence="1">
    <location>
        <begin position="1"/>
        <end position="28"/>
    </location>
</feature>
<sequence>MSKQNEKKRTKPSSLPERKIIPQDESSSVEELNAEIVEVKEELESLNPHIFDGIGDKKKGELLKSFTQLTMRVERHHSGPLPPAEMLVQYDTVIPDGANRIMIMAEKQQEHRMAMESKVVTSQLSQSFKGQILGFILCFLALAASVYLGVTGHEGIGGAIGTTTIVSMGIIFVLGKRPRPSGKDEKED</sequence>
<accession>A0A1M5IY82</accession>
<evidence type="ECO:0000256" key="2">
    <source>
        <dbReference type="SAM" id="Phobius"/>
    </source>
</evidence>
<evidence type="ECO:0000313" key="3">
    <source>
        <dbReference type="EMBL" id="SHG33297.1"/>
    </source>
</evidence>
<feature type="transmembrane region" description="Helical" evidence="2">
    <location>
        <begin position="156"/>
        <end position="175"/>
    </location>
</feature>
<evidence type="ECO:0000313" key="4">
    <source>
        <dbReference type="Proteomes" id="UP000184112"/>
    </source>
</evidence>
<gene>
    <name evidence="3" type="ORF">SAMN05444388_102304</name>
</gene>
<organism evidence="3 4">
    <name type="scientific">Flavobacterium johnsoniae</name>
    <name type="common">Cytophaga johnsonae</name>
    <dbReference type="NCBI Taxonomy" id="986"/>
    <lineage>
        <taxon>Bacteria</taxon>
        <taxon>Pseudomonadati</taxon>
        <taxon>Bacteroidota</taxon>
        <taxon>Flavobacteriia</taxon>
        <taxon>Flavobacteriales</taxon>
        <taxon>Flavobacteriaceae</taxon>
        <taxon>Flavobacterium</taxon>
    </lineage>
</organism>
<keyword evidence="2" id="KW-0472">Membrane</keyword>
<reference evidence="3 4" key="1">
    <citation type="submission" date="2016-11" db="EMBL/GenBank/DDBJ databases">
        <authorList>
            <person name="Jaros S."/>
            <person name="Januszkiewicz K."/>
            <person name="Wedrychowicz H."/>
        </authorList>
    </citation>
    <scope>NUCLEOTIDE SEQUENCE [LARGE SCALE GENOMIC DNA]</scope>
    <source>
        <strain evidence="3 4">DSM 6792</strain>
    </source>
</reference>